<dbReference type="AlphaFoldDB" id="A0A843UZF6"/>
<comment type="caution">
    <text evidence="1">The sequence shown here is derived from an EMBL/GenBank/DDBJ whole genome shotgun (WGS) entry which is preliminary data.</text>
</comment>
<gene>
    <name evidence="1" type="ORF">Taro_017456</name>
</gene>
<dbReference type="OrthoDB" id="5857104at2759"/>
<reference evidence="1" key="1">
    <citation type="submission" date="2017-07" db="EMBL/GenBank/DDBJ databases">
        <title>Taro Niue Genome Assembly and Annotation.</title>
        <authorList>
            <person name="Atibalentja N."/>
            <person name="Keating K."/>
            <person name="Fields C.J."/>
        </authorList>
    </citation>
    <scope>NUCLEOTIDE SEQUENCE</scope>
    <source>
        <strain evidence="1">Niue_2</strain>
        <tissue evidence="1">Leaf</tissue>
    </source>
</reference>
<evidence type="ECO:0000313" key="2">
    <source>
        <dbReference type="Proteomes" id="UP000652761"/>
    </source>
</evidence>
<sequence>MELPCSTQNHIGTDIQLQAVPQPVIGEGLDTGKHVEVVDQSSSCNLEETKMNQPSEIRVDSAKLDKFSKHRQRRLHSTHLDLSVRPPETLSPEMFLPPQECRSTRFANSLVSSDHLPVLGLCAPNASQLDSKSRKFHSFLSLPVPNFEERRSSVGRLEFPFPSDTVPGPSCVVDLNNRGSAKDEPMLPEWVPNAFDHHLKSNIRGNYFPFNPVCTFGESSFCFALLVEKMKIIDL</sequence>
<dbReference type="Proteomes" id="UP000652761">
    <property type="component" value="Unassembled WGS sequence"/>
</dbReference>
<evidence type="ECO:0000313" key="1">
    <source>
        <dbReference type="EMBL" id="MQL84939.1"/>
    </source>
</evidence>
<proteinExistence type="predicted"/>
<accession>A0A843UZF6</accession>
<dbReference type="EMBL" id="NMUH01000796">
    <property type="protein sequence ID" value="MQL84939.1"/>
    <property type="molecule type" value="Genomic_DNA"/>
</dbReference>
<keyword evidence="2" id="KW-1185">Reference proteome</keyword>
<protein>
    <submittedName>
        <fullName evidence="1">Uncharacterized protein</fullName>
    </submittedName>
</protein>
<organism evidence="1 2">
    <name type="scientific">Colocasia esculenta</name>
    <name type="common">Wild taro</name>
    <name type="synonym">Arum esculentum</name>
    <dbReference type="NCBI Taxonomy" id="4460"/>
    <lineage>
        <taxon>Eukaryota</taxon>
        <taxon>Viridiplantae</taxon>
        <taxon>Streptophyta</taxon>
        <taxon>Embryophyta</taxon>
        <taxon>Tracheophyta</taxon>
        <taxon>Spermatophyta</taxon>
        <taxon>Magnoliopsida</taxon>
        <taxon>Liliopsida</taxon>
        <taxon>Araceae</taxon>
        <taxon>Aroideae</taxon>
        <taxon>Colocasieae</taxon>
        <taxon>Colocasia</taxon>
    </lineage>
</organism>
<name>A0A843UZF6_COLES</name>